<evidence type="ECO:0000256" key="2">
    <source>
        <dbReference type="ARBA" id="ARBA00005466"/>
    </source>
</evidence>
<dbReference type="Gene3D" id="3.40.462.20">
    <property type="match status" value="1"/>
</dbReference>
<evidence type="ECO:0000256" key="5">
    <source>
        <dbReference type="ARBA" id="ARBA00023002"/>
    </source>
</evidence>
<dbReference type="EMBL" id="JAUKUD010000007">
    <property type="protein sequence ID" value="KAK0738021.1"/>
    <property type="molecule type" value="Genomic_DNA"/>
</dbReference>
<proteinExistence type="inferred from homology"/>
<keyword evidence="9" id="KW-1185">Reference proteome</keyword>
<dbReference type="GO" id="GO:0071949">
    <property type="term" value="F:FAD binding"/>
    <property type="evidence" value="ECO:0007669"/>
    <property type="project" value="InterPro"/>
</dbReference>
<dbReference type="InterPro" id="IPR016166">
    <property type="entry name" value="FAD-bd_PCMH"/>
</dbReference>
<comment type="caution">
    <text evidence="8">The sequence shown here is derived from an EMBL/GenBank/DDBJ whole genome shotgun (WGS) entry which is preliminary data.</text>
</comment>
<dbReference type="PROSITE" id="PS51387">
    <property type="entry name" value="FAD_PCMH"/>
    <property type="match status" value="1"/>
</dbReference>
<evidence type="ECO:0000256" key="1">
    <source>
        <dbReference type="ARBA" id="ARBA00001974"/>
    </source>
</evidence>
<keyword evidence="4" id="KW-0274">FAD</keyword>
<feature type="domain" description="FAD-binding PCMH-type" evidence="7">
    <location>
        <begin position="63"/>
        <end position="235"/>
    </location>
</feature>
<keyword evidence="3" id="KW-0285">Flavoprotein</keyword>
<dbReference type="InterPro" id="IPR036318">
    <property type="entry name" value="FAD-bd_PCMH-like_sf"/>
</dbReference>
<dbReference type="InterPro" id="IPR050416">
    <property type="entry name" value="FAD-linked_Oxidoreductase"/>
</dbReference>
<dbReference type="PANTHER" id="PTHR42973:SF39">
    <property type="entry name" value="FAD-BINDING PCMH-TYPE DOMAIN-CONTAINING PROTEIN"/>
    <property type="match status" value="1"/>
</dbReference>
<evidence type="ECO:0000259" key="7">
    <source>
        <dbReference type="PROSITE" id="PS51387"/>
    </source>
</evidence>
<dbReference type="Proteomes" id="UP001172155">
    <property type="component" value="Unassembled WGS sequence"/>
</dbReference>
<evidence type="ECO:0000313" key="8">
    <source>
        <dbReference type="EMBL" id="KAK0738021.1"/>
    </source>
</evidence>
<keyword evidence="5" id="KW-0560">Oxidoreductase</keyword>
<sequence length="505" mass="54799">MLPFALLALAPLTSASSSCDTHPPKPPPLNFHIDLAPTLSTSALVVTPDNPQFSYYTHQNLKSKSPQYSVVVVVATEADVSAAVTFANKHDIPFTAKVSGHGTWAGLGDIKGGMNIWLRNLSSVVVAEDRGHVVVGGGAMVDEVVGRLWEGGKQTATALGQCIGITGSGIGGGLGPLMGVYGLGLDQFVGFRVVLANGTVVSADVETNPDLFWALRGAGHNFGIITEVKLRIYDRKGSSDWSYRQLSFSGDKVEAVFDEINNKRRASPPPPLSEILYQLIDVLQAIIDLRLFSNAFSPSQLEAYAASFLALSPLKNTTTLALDYPGLIAEMGYATAPEGCTPPAGSFGSVFGAAVERHVPAAMRKMYNLFNEVIKTIPELWASYIFVEGYGTEAMRQVPERSTAWAHRVPHGMCWTDGSGINVVLAYKADQMNATLEGIVQKRGEEIRAAKLEGQDRQRSYVNYAVKQESLESMYGYEAWRLEKLRGLKKELDPKNRFGFFAPIF</sequence>
<dbReference type="InterPro" id="IPR016169">
    <property type="entry name" value="FAD-bd_PCMH_sub2"/>
</dbReference>
<accession>A0AA40EHD5</accession>
<keyword evidence="6" id="KW-0732">Signal</keyword>
<name>A0AA40EHD5_9PEZI</name>
<dbReference type="Pfam" id="PF01565">
    <property type="entry name" value="FAD_binding_4"/>
    <property type="match status" value="1"/>
</dbReference>
<reference evidence="8" key="1">
    <citation type="submission" date="2023-06" db="EMBL/GenBank/DDBJ databases">
        <title>Genome-scale phylogeny and comparative genomics of the fungal order Sordariales.</title>
        <authorList>
            <consortium name="Lawrence Berkeley National Laboratory"/>
            <person name="Hensen N."/>
            <person name="Bonometti L."/>
            <person name="Westerberg I."/>
            <person name="Brannstrom I.O."/>
            <person name="Guillou S."/>
            <person name="Cros-Aarteil S."/>
            <person name="Calhoun S."/>
            <person name="Haridas S."/>
            <person name="Kuo A."/>
            <person name="Mondo S."/>
            <person name="Pangilinan J."/>
            <person name="Riley R."/>
            <person name="LaButti K."/>
            <person name="Andreopoulos B."/>
            <person name="Lipzen A."/>
            <person name="Chen C."/>
            <person name="Yanf M."/>
            <person name="Daum C."/>
            <person name="Ng V."/>
            <person name="Clum A."/>
            <person name="Steindorff A."/>
            <person name="Ohm R."/>
            <person name="Martin F."/>
            <person name="Silar P."/>
            <person name="Natvig D."/>
            <person name="Lalanne C."/>
            <person name="Gautier V."/>
            <person name="Ament-velasquez S.L."/>
            <person name="Kruys A."/>
            <person name="Hutchinson M.I."/>
            <person name="Powell A.J."/>
            <person name="Barry K."/>
            <person name="Miller A.N."/>
            <person name="Grigoriev I.V."/>
            <person name="Debuchy R."/>
            <person name="Gladieux P."/>
            <person name="Thoren M.H."/>
            <person name="Johannesson H."/>
        </authorList>
    </citation>
    <scope>NUCLEOTIDE SEQUENCE</scope>
    <source>
        <strain evidence="8">SMH3187-1</strain>
    </source>
</reference>
<protein>
    <recommendedName>
        <fullName evidence="7">FAD-binding PCMH-type domain-containing protein</fullName>
    </recommendedName>
</protein>
<dbReference type="PANTHER" id="PTHR42973">
    <property type="entry name" value="BINDING OXIDOREDUCTASE, PUTATIVE (AFU_ORTHOLOGUE AFUA_1G17690)-RELATED"/>
    <property type="match status" value="1"/>
</dbReference>
<comment type="similarity">
    <text evidence="2">Belongs to the oxygen-dependent FAD-linked oxidoreductase family.</text>
</comment>
<feature type="chain" id="PRO_5041250377" description="FAD-binding PCMH-type domain-containing protein" evidence="6">
    <location>
        <begin position="16"/>
        <end position="505"/>
    </location>
</feature>
<comment type="cofactor">
    <cofactor evidence="1">
        <name>FAD</name>
        <dbReference type="ChEBI" id="CHEBI:57692"/>
    </cofactor>
</comment>
<dbReference type="GO" id="GO:0016491">
    <property type="term" value="F:oxidoreductase activity"/>
    <property type="evidence" value="ECO:0007669"/>
    <property type="project" value="UniProtKB-KW"/>
</dbReference>
<evidence type="ECO:0000256" key="6">
    <source>
        <dbReference type="SAM" id="SignalP"/>
    </source>
</evidence>
<dbReference type="InterPro" id="IPR006094">
    <property type="entry name" value="Oxid_FAD_bind_N"/>
</dbReference>
<dbReference type="AlphaFoldDB" id="A0AA40EHD5"/>
<evidence type="ECO:0000256" key="3">
    <source>
        <dbReference type="ARBA" id="ARBA00022630"/>
    </source>
</evidence>
<dbReference type="Gene3D" id="3.30.465.10">
    <property type="match status" value="1"/>
</dbReference>
<feature type="signal peptide" evidence="6">
    <location>
        <begin position="1"/>
        <end position="15"/>
    </location>
</feature>
<evidence type="ECO:0000256" key="4">
    <source>
        <dbReference type="ARBA" id="ARBA00022827"/>
    </source>
</evidence>
<organism evidence="8 9">
    <name type="scientific">Schizothecium vesticola</name>
    <dbReference type="NCBI Taxonomy" id="314040"/>
    <lineage>
        <taxon>Eukaryota</taxon>
        <taxon>Fungi</taxon>
        <taxon>Dikarya</taxon>
        <taxon>Ascomycota</taxon>
        <taxon>Pezizomycotina</taxon>
        <taxon>Sordariomycetes</taxon>
        <taxon>Sordariomycetidae</taxon>
        <taxon>Sordariales</taxon>
        <taxon>Schizotheciaceae</taxon>
        <taxon>Schizothecium</taxon>
    </lineage>
</organism>
<evidence type="ECO:0000313" key="9">
    <source>
        <dbReference type="Proteomes" id="UP001172155"/>
    </source>
</evidence>
<dbReference type="SUPFAM" id="SSF56176">
    <property type="entry name" value="FAD-binding/transporter-associated domain-like"/>
    <property type="match status" value="1"/>
</dbReference>
<gene>
    <name evidence="8" type="ORF">B0T18DRAFT_333414</name>
</gene>